<protein>
    <submittedName>
        <fullName evidence="2">Uncharacterized protein</fullName>
    </submittedName>
</protein>
<name>A0AA36HJR7_9DINO</name>
<organism evidence="2 3">
    <name type="scientific">Effrenium voratum</name>
    <dbReference type="NCBI Taxonomy" id="2562239"/>
    <lineage>
        <taxon>Eukaryota</taxon>
        <taxon>Sar</taxon>
        <taxon>Alveolata</taxon>
        <taxon>Dinophyceae</taxon>
        <taxon>Suessiales</taxon>
        <taxon>Symbiodiniaceae</taxon>
        <taxon>Effrenium</taxon>
    </lineage>
</organism>
<dbReference type="Proteomes" id="UP001178507">
    <property type="component" value="Unassembled WGS sequence"/>
</dbReference>
<evidence type="ECO:0000313" key="2">
    <source>
        <dbReference type="EMBL" id="CAJ1370377.1"/>
    </source>
</evidence>
<feature type="compositionally biased region" description="Low complexity" evidence="1">
    <location>
        <begin position="14"/>
        <end position="27"/>
    </location>
</feature>
<evidence type="ECO:0000313" key="3">
    <source>
        <dbReference type="Proteomes" id="UP001178507"/>
    </source>
</evidence>
<reference evidence="2" key="1">
    <citation type="submission" date="2023-08" db="EMBL/GenBank/DDBJ databases">
        <authorList>
            <person name="Chen Y."/>
            <person name="Shah S."/>
            <person name="Dougan E. K."/>
            <person name="Thang M."/>
            <person name="Chan C."/>
        </authorList>
    </citation>
    <scope>NUCLEOTIDE SEQUENCE</scope>
</reference>
<comment type="caution">
    <text evidence="2">The sequence shown here is derived from an EMBL/GenBank/DDBJ whole genome shotgun (WGS) entry which is preliminary data.</text>
</comment>
<keyword evidence="3" id="KW-1185">Reference proteome</keyword>
<sequence>MASDCIDALPSFERASTARSSSASASTPRGAFGTPRGHERLMLRERDRKSCAEVPRLRLESDRSSSSGFTSRSELEPPPQSREVQDLCREMEAMRHVIQKDLAEMQGTWVQLKEAVAAAGGTCRERVLRRQA</sequence>
<dbReference type="EMBL" id="CAUJNA010000013">
    <property type="protein sequence ID" value="CAJ1370377.1"/>
    <property type="molecule type" value="Genomic_DNA"/>
</dbReference>
<proteinExistence type="predicted"/>
<feature type="region of interest" description="Disordered" evidence="1">
    <location>
        <begin position="1"/>
        <end position="85"/>
    </location>
</feature>
<feature type="non-terminal residue" evidence="2">
    <location>
        <position position="132"/>
    </location>
</feature>
<dbReference type="AlphaFoldDB" id="A0AA36HJR7"/>
<evidence type="ECO:0000256" key="1">
    <source>
        <dbReference type="SAM" id="MobiDB-lite"/>
    </source>
</evidence>
<accession>A0AA36HJR7</accession>
<gene>
    <name evidence="2" type="ORF">EVOR1521_LOCUS952</name>
</gene>
<feature type="compositionally biased region" description="Basic and acidic residues" evidence="1">
    <location>
        <begin position="36"/>
        <end position="63"/>
    </location>
</feature>